<evidence type="ECO:0000256" key="3">
    <source>
        <dbReference type="ARBA" id="ARBA00023163"/>
    </source>
</evidence>
<reference evidence="8" key="1">
    <citation type="submission" date="2016-10" db="EMBL/GenBank/DDBJ databases">
        <authorList>
            <person name="Benchimol M."/>
            <person name="Almeida L.G."/>
            <person name="Vasconcelos A.T."/>
            <person name="Perreira-Neves A."/>
            <person name="Rosa I.A."/>
            <person name="Tasca T."/>
            <person name="Bogo M.R."/>
            <person name="de Souza W."/>
        </authorList>
    </citation>
    <scope>NUCLEOTIDE SEQUENCE [LARGE SCALE GENOMIC DNA]</scope>
    <source>
        <strain evidence="8">K</strain>
    </source>
</reference>
<dbReference type="PANTHER" id="PTHR46621">
    <property type="entry name" value="SNRNA-ACTIVATING PROTEIN COMPLEX SUBUNIT 4"/>
    <property type="match status" value="1"/>
</dbReference>
<evidence type="ECO:0000259" key="6">
    <source>
        <dbReference type="PROSITE" id="PS50090"/>
    </source>
</evidence>
<dbReference type="SMART" id="SM00717">
    <property type="entry name" value="SANT"/>
    <property type="match status" value="2"/>
</dbReference>
<dbReference type="Proteomes" id="UP000179807">
    <property type="component" value="Unassembled WGS sequence"/>
</dbReference>
<keyword evidence="1" id="KW-0805">Transcription regulation</keyword>
<dbReference type="PROSITE" id="PS51294">
    <property type="entry name" value="HTH_MYB"/>
    <property type="match status" value="2"/>
</dbReference>
<evidence type="ECO:0000256" key="2">
    <source>
        <dbReference type="ARBA" id="ARBA00023125"/>
    </source>
</evidence>
<dbReference type="AlphaFoldDB" id="A0A1J4J8X6"/>
<name>A0A1J4J8X6_9EUKA</name>
<organism evidence="8 9">
    <name type="scientific">Tritrichomonas foetus</name>
    <dbReference type="NCBI Taxonomy" id="1144522"/>
    <lineage>
        <taxon>Eukaryota</taxon>
        <taxon>Metamonada</taxon>
        <taxon>Parabasalia</taxon>
        <taxon>Tritrichomonadida</taxon>
        <taxon>Tritrichomonadidae</taxon>
        <taxon>Tritrichomonas</taxon>
    </lineage>
</organism>
<dbReference type="GO" id="GO:0019185">
    <property type="term" value="C:snRNA-activating protein complex"/>
    <property type="evidence" value="ECO:0007669"/>
    <property type="project" value="TreeGrafter"/>
</dbReference>
<dbReference type="GO" id="GO:0042795">
    <property type="term" value="P:snRNA transcription by RNA polymerase II"/>
    <property type="evidence" value="ECO:0007669"/>
    <property type="project" value="TreeGrafter"/>
</dbReference>
<gene>
    <name evidence="8" type="ORF">TRFO_39670</name>
</gene>
<feature type="domain" description="Myb-like" evidence="6">
    <location>
        <begin position="25"/>
        <end position="76"/>
    </location>
</feature>
<dbReference type="EMBL" id="MLAK01001345">
    <property type="protein sequence ID" value="OHS94139.1"/>
    <property type="molecule type" value="Genomic_DNA"/>
</dbReference>
<dbReference type="InterPro" id="IPR017930">
    <property type="entry name" value="Myb_dom"/>
</dbReference>
<dbReference type="InterPro" id="IPR009057">
    <property type="entry name" value="Homeodomain-like_sf"/>
</dbReference>
<evidence type="ECO:0000259" key="7">
    <source>
        <dbReference type="PROSITE" id="PS51294"/>
    </source>
</evidence>
<feature type="region of interest" description="Disordered" evidence="5">
    <location>
        <begin position="1"/>
        <end position="30"/>
    </location>
</feature>
<dbReference type="GO" id="GO:0042796">
    <property type="term" value="P:snRNA transcription by RNA polymerase III"/>
    <property type="evidence" value="ECO:0007669"/>
    <property type="project" value="TreeGrafter"/>
</dbReference>
<dbReference type="VEuPathDB" id="TrichDB:TRFO_39670"/>
<accession>A0A1J4J8X6</accession>
<proteinExistence type="predicted"/>
<feature type="domain" description="HTH myb-type" evidence="7">
    <location>
        <begin position="30"/>
        <end position="80"/>
    </location>
</feature>
<keyword evidence="9" id="KW-1185">Reference proteome</keyword>
<comment type="caution">
    <text evidence="8">The sequence shown here is derived from an EMBL/GenBank/DDBJ whole genome shotgun (WGS) entry which is preliminary data.</text>
</comment>
<dbReference type="OrthoDB" id="2350934at2759"/>
<dbReference type="GeneID" id="94847479"/>
<dbReference type="Gene3D" id="1.10.10.60">
    <property type="entry name" value="Homeodomain-like"/>
    <property type="match status" value="2"/>
</dbReference>
<dbReference type="GO" id="GO:0001006">
    <property type="term" value="F:RNA polymerase III type 3 promoter sequence-specific DNA binding"/>
    <property type="evidence" value="ECO:0007669"/>
    <property type="project" value="TreeGrafter"/>
</dbReference>
<dbReference type="RefSeq" id="XP_068347276.1">
    <property type="nucleotide sequence ID" value="XM_068512775.1"/>
</dbReference>
<keyword evidence="4" id="KW-0539">Nucleus</keyword>
<dbReference type="InterPro" id="IPR051575">
    <property type="entry name" value="Myb-like_DNA-bd"/>
</dbReference>
<dbReference type="Pfam" id="PF00249">
    <property type="entry name" value="Myb_DNA-binding"/>
    <property type="match status" value="2"/>
</dbReference>
<evidence type="ECO:0000256" key="5">
    <source>
        <dbReference type="SAM" id="MobiDB-lite"/>
    </source>
</evidence>
<feature type="compositionally biased region" description="Polar residues" evidence="5">
    <location>
        <begin position="7"/>
        <end position="27"/>
    </location>
</feature>
<dbReference type="InterPro" id="IPR001005">
    <property type="entry name" value="SANT/Myb"/>
</dbReference>
<keyword evidence="2" id="KW-0238">DNA-binding</keyword>
<dbReference type="CDD" id="cd00167">
    <property type="entry name" value="SANT"/>
    <property type="match status" value="2"/>
</dbReference>
<dbReference type="PANTHER" id="PTHR46621:SF1">
    <property type="entry name" value="SNRNA-ACTIVATING PROTEIN COMPLEX SUBUNIT 4"/>
    <property type="match status" value="1"/>
</dbReference>
<protein>
    <submittedName>
        <fullName evidence="8">Myb-like DNA-binding domain containing protein</fullName>
    </submittedName>
</protein>
<evidence type="ECO:0000256" key="4">
    <source>
        <dbReference type="ARBA" id="ARBA00023242"/>
    </source>
</evidence>
<keyword evidence="3" id="KW-0804">Transcription</keyword>
<dbReference type="SUPFAM" id="SSF46689">
    <property type="entry name" value="Homeodomain-like"/>
    <property type="match status" value="1"/>
</dbReference>
<evidence type="ECO:0000256" key="1">
    <source>
        <dbReference type="ARBA" id="ARBA00023015"/>
    </source>
</evidence>
<feature type="domain" description="HTH myb-type" evidence="7">
    <location>
        <begin position="84"/>
        <end position="131"/>
    </location>
</feature>
<feature type="domain" description="Myb-like" evidence="6">
    <location>
        <begin position="77"/>
        <end position="127"/>
    </location>
</feature>
<sequence>MAKHVSKSINNKSYSNTTANVHSSETSTLRKRFTDDEDKKLKHIVIDLGIHNWEEVSTHMPGRTARQCRDRYNNYLFKEISSTNFTAEEDAIILQKYSEIGPHWVAISQYLVGRSGNNVKNRWYKFLSKIYSNEFFCQSYYPVQQAVMAQQNYMNMYYSADTVKVTEEPQIFNPDSWIVEQMEEYLDLDWEQLANTASSTATSSALSN</sequence>
<evidence type="ECO:0000313" key="9">
    <source>
        <dbReference type="Proteomes" id="UP000179807"/>
    </source>
</evidence>
<dbReference type="PROSITE" id="PS50090">
    <property type="entry name" value="MYB_LIKE"/>
    <property type="match status" value="2"/>
</dbReference>
<evidence type="ECO:0000313" key="8">
    <source>
        <dbReference type="EMBL" id="OHS94139.1"/>
    </source>
</evidence>
<dbReference type="GO" id="GO:0000978">
    <property type="term" value="F:RNA polymerase II cis-regulatory region sequence-specific DNA binding"/>
    <property type="evidence" value="ECO:0007669"/>
    <property type="project" value="TreeGrafter"/>
</dbReference>